<comment type="catalytic activity">
    <reaction evidence="11">
        <text>all-trans-octaprenyl diphosphate + 4-hydroxybenzoate = 4-hydroxy-3-(all-trans-octaprenyl)benzoate + diphosphate</text>
        <dbReference type="Rhea" id="RHEA:27782"/>
        <dbReference type="ChEBI" id="CHEBI:1617"/>
        <dbReference type="ChEBI" id="CHEBI:17879"/>
        <dbReference type="ChEBI" id="CHEBI:33019"/>
        <dbReference type="ChEBI" id="CHEBI:57711"/>
        <dbReference type="EC" id="2.5.1.39"/>
    </reaction>
</comment>
<dbReference type="Gene3D" id="1.10.357.140">
    <property type="entry name" value="UbiA prenyltransferase"/>
    <property type="match status" value="1"/>
</dbReference>
<evidence type="ECO:0000256" key="12">
    <source>
        <dbReference type="NCBIfam" id="TIGR01474"/>
    </source>
</evidence>
<dbReference type="AlphaFoldDB" id="A0A3A1WQM8"/>
<comment type="similarity">
    <text evidence="3 11">Belongs to the UbiA prenyltransferase family.</text>
</comment>
<dbReference type="NCBIfam" id="TIGR01474">
    <property type="entry name" value="ubiA_proteo"/>
    <property type="match status" value="1"/>
</dbReference>
<dbReference type="RefSeq" id="WP_119538031.1">
    <property type="nucleotide sequence ID" value="NZ_QYRN01000001.1"/>
</dbReference>
<reference evidence="14" key="1">
    <citation type="submission" date="2018-09" db="EMBL/GenBank/DDBJ databases">
        <authorList>
            <person name="Tuo L."/>
        </authorList>
    </citation>
    <scope>NUCLEOTIDE SEQUENCE [LARGE SCALE GENOMIC DNA]</scope>
    <source>
        <strain evidence="14">M2BS4Y-1</strain>
    </source>
</reference>
<dbReference type="FunFam" id="1.20.120.1780:FF:000001">
    <property type="entry name" value="4-hydroxybenzoate octaprenyltransferase"/>
    <property type="match status" value="1"/>
</dbReference>
<feature type="transmembrane region" description="Helical" evidence="11">
    <location>
        <begin position="245"/>
        <end position="264"/>
    </location>
</feature>
<evidence type="ECO:0000256" key="10">
    <source>
        <dbReference type="ARBA" id="ARBA00023136"/>
    </source>
</evidence>
<comment type="caution">
    <text evidence="11">Lacks conserved residue(s) required for the propagation of feature annotation.</text>
</comment>
<accession>A0A3A1WQM8</accession>
<keyword evidence="6 11" id="KW-0808">Transferase</keyword>
<evidence type="ECO:0000256" key="6">
    <source>
        <dbReference type="ARBA" id="ARBA00022679"/>
    </source>
</evidence>
<keyword evidence="8 11" id="KW-0812">Transmembrane</keyword>
<dbReference type="Proteomes" id="UP000265750">
    <property type="component" value="Unassembled WGS sequence"/>
</dbReference>
<dbReference type="GO" id="GO:0006744">
    <property type="term" value="P:ubiquinone biosynthetic process"/>
    <property type="evidence" value="ECO:0007669"/>
    <property type="project" value="UniProtKB-UniRule"/>
</dbReference>
<evidence type="ECO:0000256" key="4">
    <source>
        <dbReference type="ARBA" id="ARBA00022475"/>
    </source>
</evidence>
<evidence type="ECO:0000256" key="2">
    <source>
        <dbReference type="ARBA" id="ARBA00004141"/>
    </source>
</evidence>
<sequence>MRSQDDSRGLPADRVADAPSDNWVYRALPRALWPYAQLARWDRPIGWQLLLWPCWWSAALAPQWAAPSAVHTGLPDLWDLILFLIGSIAMRGAGCTYNDLVDQDIDAKIARTRSRPLPSGRVSPARAKGFLVAQALVGLLVLVQFNPFAILLGIGSLAVVAIYPFLKRVTDWPQLGLGFAFSWGALMGWAAFWGTLTVSPLLLYAGAVLWTVGYDTIYAHQDREDDALVGVRSTARLFGRRTKTALVLLYGGAIVLFALAYRVAGSGSAGPSWPAYAGLLLGAVQMSWQIRSLDIDDADDCLKLFKSNALFGWIIFLGLVFSSLWMLSFPRLY</sequence>
<dbReference type="InterPro" id="IPR039653">
    <property type="entry name" value="Prenyltransferase"/>
</dbReference>
<dbReference type="InterPro" id="IPR006370">
    <property type="entry name" value="HB_polyprenyltransferase-like"/>
</dbReference>
<organism evidence="13 14">
    <name type="scientific">Aureimonas flava</name>
    <dbReference type="NCBI Taxonomy" id="2320271"/>
    <lineage>
        <taxon>Bacteria</taxon>
        <taxon>Pseudomonadati</taxon>
        <taxon>Pseudomonadota</taxon>
        <taxon>Alphaproteobacteria</taxon>
        <taxon>Hyphomicrobiales</taxon>
        <taxon>Aurantimonadaceae</taxon>
        <taxon>Aureimonas</taxon>
    </lineage>
</organism>
<dbReference type="EMBL" id="QYRN01000001">
    <property type="protein sequence ID" value="RIY03373.1"/>
    <property type="molecule type" value="Genomic_DNA"/>
</dbReference>
<evidence type="ECO:0000256" key="9">
    <source>
        <dbReference type="ARBA" id="ARBA00022989"/>
    </source>
</evidence>
<keyword evidence="9 11" id="KW-1133">Transmembrane helix</keyword>
<evidence type="ECO:0000256" key="3">
    <source>
        <dbReference type="ARBA" id="ARBA00005985"/>
    </source>
</evidence>
<comment type="pathway">
    <text evidence="11">Cofactor biosynthesis; ubiquinone biosynthesis.</text>
</comment>
<dbReference type="EC" id="2.5.1.39" evidence="11 12"/>
<dbReference type="Gene3D" id="1.20.120.1780">
    <property type="entry name" value="UbiA prenyltransferase"/>
    <property type="match status" value="1"/>
</dbReference>
<feature type="transmembrane region" description="Helical" evidence="11">
    <location>
        <begin position="309"/>
        <end position="327"/>
    </location>
</feature>
<evidence type="ECO:0000256" key="1">
    <source>
        <dbReference type="ARBA" id="ARBA00001946"/>
    </source>
</evidence>
<keyword evidence="10 11" id="KW-0472">Membrane</keyword>
<dbReference type="GO" id="GO:0005886">
    <property type="term" value="C:plasma membrane"/>
    <property type="evidence" value="ECO:0007669"/>
    <property type="project" value="UniProtKB-SubCell"/>
</dbReference>
<evidence type="ECO:0000256" key="8">
    <source>
        <dbReference type="ARBA" id="ARBA00022692"/>
    </source>
</evidence>
<dbReference type="UniPathway" id="UPA00232"/>
<comment type="subcellular location">
    <subcellularLocation>
        <location evidence="11">Cell inner membrane</location>
        <topology evidence="11">Multi-pass membrane protein</topology>
    </subcellularLocation>
    <subcellularLocation>
        <location evidence="2">Membrane</location>
        <topology evidence="2">Multi-pass membrane protein</topology>
    </subcellularLocation>
</comment>
<comment type="caution">
    <text evidence="13">The sequence shown here is derived from an EMBL/GenBank/DDBJ whole genome shotgun (WGS) entry which is preliminary data.</text>
</comment>
<dbReference type="InterPro" id="IPR000537">
    <property type="entry name" value="UbiA_prenyltransferase"/>
</dbReference>
<proteinExistence type="inferred from homology"/>
<dbReference type="InterPro" id="IPR044878">
    <property type="entry name" value="UbiA_sf"/>
</dbReference>
<feature type="transmembrane region" description="Helical" evidence="11">
    <location>
        <begin position="148"/>
        <end position="166"/>
    </location>
</feature>
<keyword evidence="11" id="KW-0460">Magnesium</keyword>
<dbReference type="OrthoDB" id="9782418at2"/>
<evidence type="ECO:0000256" key="11">
    <source>
        <dbReference type="HAMAP-Rule" id="MF_01635"/>
    </source>
</evidence>
<dbReference type="FunFam" id="1.10.357.140:FF:000008">
    <property type="entry name" value="4-hydroxybenzoate octaprenyltransferase"/>
    <property type="match status" value="1"/>
</dbReference>
<evidence type="ECO:0000256" key="5">
    <source>
        <dbReference type="ARBA" id="ARBA00022519"/>
    </source>
</evidence>
<keyword evidence="7 11" id="KW-0831">Ubiquinone biosynthesis</keyword>
<protein>
    <recommendedName>
        <fullName evidence="11 12">4-hydroxybenzoate octaprenyltransferase</fullName>
        <ecNumber evidence="11 12">2.5.1.39</ecNumber>
    </recommendedName>
    <alternativeName>
        <fullName evidence="11">4-HB polyprenyltransferase</fullName>
    </alternativeName>
</protein>
<evidence type="ECO:0000313" key="13">
    <source>
        <dbReference type="EMBL" id="RIY03373.1"/>
    </source>
</evidence>
<dbReference type="Pfam" id="PF01040">
    <property type="entry name" value="UbiA"/>
    <property type="match status" value="1"/>
</dbReference>
<keyword evidence="5 11" id="KW-0997">Cell inner membrane</keyword>
<gene>
    <name evidence="11" type="primary">ubiA</name>
    <name evidence="13" type="ORF">D3218_00980</name>
</gene>
<dbReference type="GO" id="GO:0008412">
    <property type="term" value="F:4-hydroxybenzoate polyprenyltransferase activity"/>
    <property type="evidence" value="ECO:0007669"/>
    <property type="project" value="UniProtKB-UniRule"/>
</dbReference>
<dbReference type="PANTHER" id="PTHR11048:SF28">
    <property type="entry name" value="4-HYDROXYBENZOATE POLYPRENYLTRANSFERASE, MITOCHONDRIAL"/>
    <property type="match status" value="1"/>
</dbReference>
<evidence type="ECO:0000256" key="7">
    <source>
        <dbReference type="ARBA" id="ARBA00022688"/>
    </source>
</evidence>
<keyword evidence="4 11" id="KW-1003">Cell membrane</keyword>
<comment type="function">
    <text evidence="11">Catalyzes the prenylation of para-hydroxybenzoate (PHB) with an all-trans polyprenyl group. Mediates the second step in the final reaction sequence of ubiquinone-8 (UQ-8) biosynthesis, which is the condensation of the polyisoprenoid side chain with PHB, generating the first membrane-bound Q intermediate 3-octaprenyl-4-hydroxybenzoate.</text>
</comment>
<dbReference type="HAMAP" id="MF_01635">
    <property type="entry name" value="UbiA"/>
    <property type="match status" value="1"/>
</dbReference>
<name>A0A3A1WQM8_9HYPH</name>
<dbReference type="PANTHER" id="PTHR11048">
    <property type="entry name" value="PRENYLTRANSFERASES"/>
    <property type="match status" value="1"/>
</dbReference>
<dbReference type="CDD" id="cd13959">
    <property type="entry name" value="PT_UbiA_COQ2"/>
    <property type="match status" value="1"/>
</dbReference>
<keyword evidence="14" id="KW-1185">Reference proteome</keyword>
<comment type="cofactor">
    <cofactor evidence="1 11">
        <name>Mg(2+)</name>
        <dbReference type="ChEBI" id="CHEBI:18420"/>
    </cofactor>
</comment>
<evidence type="ECO:0000313" key="14">
    <source>
        <dbReference type="Proteomes" id="UP000265750"/>
    </source>
</evidence>